<dbReference type="GO" id="GO:0005262">
    <property type="term" value="F:calcium channel activity"/>
    <property type="evidence" value="ECO:0007669"/>
    <property type="project" value="TreeGrafter"/>
</dbReference>
<feature type="transmembrane region" description="Helical" evidence="8">
    <location>
        <begin position="213"/>
        <end position="235"/>
    </location>
</feature>
<feature type="transmembrane region" description="Helical" evidence="8">
    <location>
        <begin position="123"/>
        <end position="154"/>
    </location>
</feature>
<evidence type="ECO:0000259" key="10">
    <source>
        <dbReference type="Pfam" id="PF20519"/>
    </source>
</evidence>
<evidence type="ECO:0008006" key="13">
    <source>
        <dbReference type="Google" id="ProtNLM"/>
    </source>
</evidence>
<keyword evidence="12" id="KW-1185">Reference proteome</keyword>
<evidence type="ECO:0000313" key="11">
    <source>
        <dbReference type="EMBL" id="KAJ1082486.1"/>
    </source>
</evidence>
<feature type="transmembrane region" description="Helical" evidence="8">
    <location>
        <begin position="498"/>
        <end position="515"/>
    </location>
</feature>
<evidence type="ECO:0000259" key="9">
    <source>
        <dbReference type="Pfam" id="PF08016"/>
    </source>
</evidence>
<comment type="caution">
    <text evidence="11">The sequence shown here is derived from an EMBL/GenBank/DDBJ whole genome shotgun (WGS) entry which is preliminary data.</text>
</comment>
<reference evidence="11" key="1">
    <citation type="journal article" date="2022" name="bioRxiv">
        <title>Sequencing and chromosome-scale assembly of the giantPleurodeles waltlgenome.</title>
        <authorList>
            <person name="Brown T."/>
            <person name="Elewa A."/>
            <person name="Iarovenko S."/>
            <person name="Subramanian E."/>
            <person name="Araus A.J."/>
            <person name="Petzold A."/>
            <person name="Susuki M."/>
            <person name="Suzuki K.-i.T."/>
            <person name="Hayashi T."/>
            <person name="Toyoda A."/>
            <person name="Oliveira C."/>
            <person name="Osipova E."/>
            <person name="Leigh N.D."/>
            <person name="Simon A."/>
            <person name="Yun M.H."/>
        </authorList>
    </citation>
    <scope>NUCLEOTIDE SEQUENCE</scope>
    <source>
        <strain evidence="11">20211129_DDA</strain>
        <tissue evidence="11">Liver</tissue>
    </source>
</reference>
<evidence type="ECO:0000256" key="3">
    <source>
        <dbReference type="ARBA" id="ARBA00022692"/>
    </source>
</evidence>
<dbReference type="EMBL" id="JANPWB010000016">
    <property type="protein sequence ID" value="KAJ1082486.1"/>
    <property type="molecule type" value="Genomic_DNA"/>
</dbReference>
<evidence type="ECO:0000256" key="1">
    <source>
        <dbReference type="ARBA" id="ARBA00004141"/>
    </source>
</evidence>
<dbReference type="Pfam" id="PF08016">
    <property type="entry name" value="PKD_channel"/>
    <property type="match status" value="1"/>
</dbReference>
<evidence type="ECO:0000256" key="6">
    <source>
        <dbReference type="ARBA" id="ARBA00023180"/>
    </source>
</evidence>
<dbReference type="InterPro" id="IPR046791">
    <property type="entry name" value="Polycystin_dom"/>
</dbReference>
<dbReference type="Gene3D" id="1.10.287.70">
    <property type="match status" value="1"/>
</dbReference>
<dbReference type="GO" id="GO:0050982">
    <property type="term" value="P:detection of mechanical stimulus"/>
    <property type="evidence" value="ECO:0007669"/>
    <property type="project" value="TreeGrafter"/>
</dbReference>
<feature type="transmembrane region" description="Helical" evidence="8">
    <location>
        <begin position="87"/>
        <end position="111"/>
    </location>
</feature>
<evidence type="ECO:0000256" key="4">
    <source>
        <dbReference type="ARBA" id="ARBA00022989"/>
    </source>
</evidence>
<dbReference type="GO" id="GO:0016020">
    <property type="term" value="C:membrane"/>
    <property type="evidence" value="ECO:0007669"/>
    <property type="project" value="UniProtKB-SubCell"/>
</dbReference>
<feature type="transmembrane region" description="Helical" evidence="8">
    <location>
        <begin position="458"/>
        <end position="478"/>
    </location>
</feature>
<feature type="transmembrane region" description="Helical" evidence="8">
    <location>
        <begin position="547"/>
        <end position="567"/>
    </location>
</feature>
<dbReference type="AlphaFoldDB" id="A0AAV7KSR2"/>
<evidence type="ECO:0000313" key="12">
    <source>
        <dbReference type="Proteomes" id="UP001066276"/>
    </source>
</evidence>
<protein>
    <recommendedName>
        <fullName evidence="13">Polycystic kidney disease protein 1-like 2</fullName>
    </recommendedName>
</protein>
<keyword evidence="3 8" id="KW-0812">Transmembrane</keyword>
<dbReference type="InterPro" id="IPR013122">
    <property type="entry name" value="PKD1_2_channel"/>
</dbReference>
<name>A0AAV7KSR2_PLEWA</name>
<evidence type="ECO:0000256" key="5">
    <source>
        <dbReference type="ARBA" id="ARBA00023136"/>
    </source>
</evidence>
<organism evidence="11 12">
    <name type="scientific">Pleurodeles waltl</name>
    <name type="common">Iberian ribbed newt</name>
    <dbReference type="NCBI Taxonomy" id="8319"/>
    <lineage>
        <taxon>Eukaryota</taxon>
        <taxon>Metazoa</taxon>
        <taxon>Chordata</taxon>
        <taxon>Craniata</taxon>
        <taxon>Vertebrata</taxon>
        <taxon>Euteleostomi</taxon>
        <taxon>Amphibia</taxon>
        <taxon>Batrachia</taxon>
        <taxon>Caudata</taxon>
        <taxon>Salamandroidea</taxon>
        <taxon>Salamandridae</taxon>
        <taxon>Pleurodelinae</taxon>
        <taxon>Pleurodeles</taxon>
    </lineage>
</organism>
<dbReference type="Pfam" id="PF20519">
    <property type="entry name" value="Polycystin_dom"/>
    <property type="match status" value="1"/>
</dbReference>
<evidence type="ECO:0000256" key="8">
    <source>
        <dbReference type="SAM" id="Phobius"/>
    </source>
</evidence>
<dbReference type="PRINTS" id="PR01433">
    <property type="entry name" value="POLYCYSTIN2"/>
</dbReference>
<sequence length="726" mass="83157">MSEKQRRSDNNRYLYMQLQHVEKELEILGPHKFQKPQSYNQAVRQVQHMKSLLETQIFASGSSSERYSPTPSLSGDIKKSSSKGLPWWFVFIGWALIAITSGVSGFFTMLYGLHYGKESSIKWLITMGISFFESLFITQPLKVLGFAAFFALVLKKVEPEDEDEAAIEGPLTCPGDKLIIFGARRDSNSNIYQPPPPTDIERMKKNYIREQKVFALIREILAYLGFLWMLLLVAYGQRDPNSYYLNKHLQSSFSNGLQDVNSYQGFFTWANTTLISNLYGSYPGFVTDGNSKLVGSARIRQVRVRKDTCPIAKMLRHSLKECHSAYSLDAEDMADYGEHWNLTVDTNSSYSNPAWNYQSQSALRGHPIWGKLAMYRGGGYVVYLGNDAKNASRVIQYLHRNIWLDTYTRAVFVEFTVYNANVNLFCIIRISFETNALGVFFTHSELQSVRLYPYTDGLHIFVVAAEVIYFLFIIYYMVLQAKQMKTLKWSYFRSKWNLVELAIIIISWCALSVFVKRTILGARDIHYYQEHKDECVSFDETATADAVLGYLIAFLVLLSTVKLWHLLRLNPKLNMITSTLQRAWGDISGFITVILVMFLAYSIATNLIFGWKLYSYKTLLDSATTMVSLQLGIFNYEEVLDYNPILGSFLIGSCIIFMTFVVLNLFISVILVAFSEEQKHYQASEEEEIVDLMLMKVCSFFGVKYKKEEVPAAENSPKDQSSDQSK</sequence>
<dbReference type="FunFam" id="1.10.287.70:FF:000086">
    <property type="entry name" value="Polycystic kidney disease 2"/>
    <property type="match status" value="1"/>
</dbReference>
<evidence type="ECO:0000256" key="2">
    <source>
        <dbReference type="ARBA" id="ARBA00007200"/>
    </source>
</evidence>
<comment type="similarity">
    <text evidence="2">Belongs to the polycystin family.</text>
</comment>
<feature type="domain" description="Polycystin" evidence="10">
    <location>
        <begin position="256"/>
        <end position="452"/>
    </location>
</feature>
<feature type="transmembrane region" description="Helical" evidence="8">
    <location>
        <begin position="645"/>
        <end position="674"/>
    </location>
</feature>
<keyword evidence="6" id="KW-0325">Glycoprotein</keyword>
<comment type="subcellular location">
    <subcellularLocation>
        <location evidence="1">Membrane</location>
        <topology evidence="1">Multi-pass membrane protein</topology>
    </subcellularLocation>
</comment>
<dbReference type="InterPro" id="IPR051223">
    <property type="entry name" value="Polycystin"/>
</dbReference>
<keyword evidence="5 8" id="KW-0472">Membrane</keyword>
<keyword evidence="4 8" id="KW-1133">Transmembrane helix</keyword>
<evidence type="ECO:0000256" key="7">
    <source>
        <dbReference type="PIRSR" id="PIRSR603915-2"/>
    </source>
</evidence>
<dbReference type="InterPro" id="IPR003915">
    <property type="entry name" value="PKD_2"/>
</dbReference>
<gene>
    <name evidence="11" type="ORF">NDU88_002651</name>
</gene>
<feature type="domain" description="Polycystin cation channel PKD1/PKD2" evidence="9">
    <location>
        <begin position="454"/>
        <end position="676"/>
    </location>
</feature>
<dbReference type="PANTHER" id="PTHR10877">
    <property type="entry name" value="POLYCYSTIN FAMILY MEMBER"/>
    <property type="match status" value="1"/>
</dbReference>
<proteinExistence type="inferred from homology"/>
<dbReference type="Proteomes" id="UP001066276">
    <property type="component" value="Chromosome 12"/>
</dbReference>
<feature type="disulfide bond" evidence="7">
    <location>
        <begin position="309"/>
        <end position="322"/>
    </location>
</feature>
<dbReference type="GO" id="GO:0005509">
    <property type="term" value="F:calcium ion binding"/>
    <property type="evidence" value="ECO:0007669"/>
    <property type="project" value="InterPro"/>
</dbReference>
<accession>A0AAV7KSR2</accession>
<dbReference type="PANTHER" id="PTHR10877:SF134">
    <property type="entry name" value="POLYCYSTIN-1-LIKE PROTEIN 2"/>
    <property type="match status" value="1"/>
</dbReference>
<feature type="transmembrane region" description="Helical" evidence="8">
    <location>
        <begin position="587"/>
        <end position="611"/>
    </location>
</feature>